<dbReference type="Proteomes" id="UP001157974">
    <property type="component" value="Unassembled WGS sequence"/>
</dbReference>
<evidence type="ECO:0000313" key="3">
    <source>
        <dbReference type="EMBL" id="KAJ8900962.1"/>
    </source>
</evidence>
<proteinExistence type="predicted"/>
<evidence type="ECO:0000313" key="4">
    <source>
        <dbReference type="Proteomes" id="UP001157974"/>
    </source>
</evidence>
<evidence type="ECO:0000259" key="2">
    <source>
        <dbReference type="PROSITE" id="PS50090"/>
    </source>
</evidence>
<dbReference type="SUPFAM" id="SSF46689">
    <property type="entry name" value="Homeodomain-like"/>
    <property type="match status" value="1"/>
</dbReference>
<dbReference type="AlphaFoldDB" id="A0AAV8UI12"/>
<feature type="compositionally biased region" description="Polar residues" evidence="1">
    <location>
        <begin position="368"/>
        <end position="383"/>
    </location>
</feature>
<protein>
    <recommendedName>
        <fullName evidence="2">Myb-like domain-containing protein</fullName>
    </recommendedName>
</protein>
<gene>
    <name evidence="3" type="ORF">NDN08_000259</name>
</gene>
<name>A0AAV8UI12_9RHOD</name>
<keyword evidence="4" id="KW-1185">Reference proteome</keyword>
<accession>A0AAV8UI12</accession>
<dbReference type="CDD" id="cd00167">
    <property type="entry name" value="SANT"/>
    <property type="match status" value="1"/>
</dbReference>
<feature type="region of interest" description="Disordered" evidence="1">
    <location>
        <begin position="358"/>
        <end position="390"/>
    </location>
</feature>
<comment type="caution">
    <text evidence="3">The sequence shown here is derived from an EMBL/GenBank/DDBJ whole genome shotgun (WGS) entry which is preliminary data.</text>
</comment>
<sequence>MGRRRRVSLNEHAIDGLLAEVQGFELNGGEDFISDDFDPKALDDEGQQEIDSWPEARRKAWERRSFNLNSYSYRYTDPGETQRQGPWTDEERELFLKLLKTHSFSEGKWGIFSRSVPGRVGYQCTNVIFEKRNNRVDSDAESSVRSSDESLYAEDFFLSNACLQRIRDMKSEEFARDPERFVPGQYVSGVPIASPTDSKKSTSTEIDATPKHEPEEETYDGREDTPDGGLSEGLHPDLINKQATPTEEAPQAENHEFRGEKEPAGGEESNPVEPSLLILEDKPLIQSPGPTPRGAADLKVTWSSPLVPTTDSESVKIQGKWGNSSLIRRITPGPTTAKEATEESNKLPNSQELVAASVEGSDLKINSEGPTESSKILRSPSNSRKQEKQRTLDWIKTLPRSKRLALQTLDLSRPLEDHQEQELVHCLQKRMTELCDSGSPLDDLPACQGSDVSFITEQHLSRLIWERKVLLREFQRASSYATRKDVDHHLNWFVGLCSEIDCSPRASSAMKKHATDVVSVISQFSNELDVLVRRQAMEVHGIRGTAQILGNSPPVPVIE</sequence>
<dbReference type="PROSITE" id="PS50090">
    <property type="entry name" value="MYB_LIKE"/>
    <property type="match status" value="1"/>
</dbReference>
<organism evidence="3 4">
    <name type="scientific">Rhodosorus marinus</name>
    <dbReference type="NCBI Taxonomy" id="101924"/>
    <lineage>
        <taxon>Eukaryota</taxon>
        <taxon>Rhodophyta</taxon>
        <taxon>Stylonematophyceae</taxon>
        <taxon>Stylonematales</taxon>
        <taxon>Stylonemataceae</taxon>
        <taxon>Rhodosorus</taxon>
    </lineage>
</organism>
<feature type="compositionally biased region" description="Basic and acidic residues" evidence="1">
    <location>
        <begin position="253"/>
        <end position="264"/>
    </location>
</feature>
<dbReference type="InterPro" id="IPR009057">
    <property type="entry name" value="Homeodomain-like_sf"/>
</dbReference>
<reference evidence="3 4" key="1">
    <citation type="journal article" date="2023" name="Nat. Commun.">
        <title>Origin of minicircular mitochondrial genomes in red algae.</title>
        <authorList>
            <person name="Lee Y."/>
            <person name="Cho C.H."/>
            <person name="Lee Y.M."/>
            <person name="Park S.I."/>
            <person name="Yang J.H."/>
            <person name="West J.A."/>
            <person name="Bhattacharya D."/>
            <person name="Yoon H.S."/>
        </authorList>
    </citation>
    <scope>NUCLEOTIDE SEQUENCE [LARGE SCALE GENOMIC DNA]</scope>
    <source>
        <strain evidence="3 4">CCMP1338</strain>
        <tissue evidence="3">Whole cell</tissue>
    </source>
</reference>
<feature type="region of interest" description="Disordered" evidence="1">
    <location>
        <begin position="185"/>
        <end position="272"/>
    </location>
</feature>
<dbReference type="EMBL" id="JAMWBK010000013">
    <property type="protein sequence ID" value="KAJ8900962.1"/>
    <property type="molecule type" value="Genomic_DNA"/>
</dbReference>
<feature type="domain" description="Myb-like" evidence="2">
    <location>
        <begin position="79"/>
        <end position="126"/>
    </location>
</feature>
<evidence type="ECO:0000256" key="1">
    <source>
        <dbReference type="SAM" id="MobiDB-lite"/>
    </source>
</evidence>
<dbReference type="InterPro" id="IPR001005">
    <property type="entry name" value="SANT/Myb"/>
</dbReference>
<dbReference type="Gene3D" id="1.10.10.60">
    <property type="entry name" value="Homeodomain-like"/>
    <property type="match status" value="1"/>
</dbReference>
<feature type="compositionally biased region" description="Basic and acidic residues" evidence="1">
    <location>
        <begin position="197"/>
        <end position="225"/>
    </location>
</feature>